<feature type="transmembrane region" description="Helical" evidence="5">
    <location>
        <begin position="12"/>
        <end position="31"/>
    </location>
</feature>
<name>A0A948TBQ6_9BACT</name>
<evidence type="ECO:0000313" key="6">
    <source>
        <dbReference type="EMBL" id="MBU3837979.1"/>
    </source>
</evidence>
<organism evidence="6 7">
    <name type="scientific">Candidatus Phocaeicola faecigallinarum</name>
    <dbReference type="NCBI Taxonomy" id="2838732"/>
    <lineage>
        <taxon>Bacteria</taxon>
        <taxon>Pseudomonadati</taxon>
        <taxon>Bacteroidota</taxon>
        <taxon>Bacteroidia</taxon>
        <taxon>Bacteroidales</taxon>
        <taxon>Bacteroidaceae</taxon>
        <taxon>Phocaeicola</taxon>
    </lineage>
</organism>
<reference evidence="6" key="1">
    <citation type="journal article" date="2021" name="PeerJ">
        <title>Extensive microbial diversity within the chicken gut microbiome revealed by metagenomics and culture.</title>
        <authorList>
            <person name="Gilroy R."/>
            <person name="Ravi A."/>
            <person name="Getino M."/>
            <person name="Pursley I."/>
            <person name="Horton D.L."/>
            <person name="Alikhan N.F."/>
            <person name="Baker D."/>
            <person name="Gharbi K."/>
            <person name="Hall N."/>
            <person name="Watson M."/>
            <person name="Adriaenssens E.M."/>
            <person name="Foster-Nyarko E."/>
            <person name="Jarju S."/>
            <person name="Secka A."/>
            <person name="Antonio M."/>
            <person name="Oren A."/>
            <person name="Chaudhuri R.R."/>
            <person name="La Ragione R."/>
            <person name="Hildebrand F."/>
            <person name="Pallen M.J."/>
        </authorList>
    </citation>
    <scope>NUCLEOTIDE SEQUENCE</scope>
    <source>
        <strain evidence="6">G4-2901</strain>
    </source>
</reference>
<reference evidence="6" key="2">
    <citation type="submission" date="2021-04" db="EMBL/GenBank/DDBJ databases">
        <authorList>
            <person name="Gilroy R."/>
        </authorList>
    </citation>
    <scope>NUCLEOTIDE SEQUENCE</scope>
    <source>
        <strain evidence="6">G4-2901</strain>
    </source>
</reference>
<feature type="transmembrane region" description="Helical" evidence="5">
    <location>
        <begin position="174"/>
        <end position="195"/>
    </location>
</feature>
<dbReference type="GO" id="GO:0065002">
    <property type="term" value="P:intracellular protein transmembrane transport"/>
    <property type="evidence" value="ECO:0007669"/>
    <property type="project" value="TreeGrafter"/>
</dbReference>
<dbReference type="GO" id="GO:0009977">
    <property type="term" value="F:proton motive force dependent protein transmembrane transporter activity"/>
    <property type="evidence" value="ECO:0007669"/>
    <property type="project" value="TreeGrafter"/>
</dbReference>
<feature type="transmembrane region" description="Helical" evidence="5">
    <location>
        <begin position="89"/>
        <end position="110"/>
    </location>
</feature>
<dbReference type="HAMAP" id="MF_00902">
    <property type="entry name" value="TatC"/>
    <property type="match status" value="1"/>
</dbReference>
<evidence type="ECO:0000256" key="3">
    <source>
        <dbReference type="ARBA" id="ARBA00022989"/>
    </source>
</evidence>
<proteinExistence type="inferred from homology"/>
<comment type="function">
    <text evidence="5">Part of the twin-arginine translocation (Tat) system that transports large folded proteins containing a characteristic twin-arginine motif in their signal peptide across membranes.</text>
</comment>
<dbReference type="GO" id="GO:0043953">
    <property type="term" value="P:protein transport by the Tat complex"/>
    <property type="evidence" value="ECO:0007669"/>
    <property type="project" value="UniProtKB-UniRule"/>
</dbReference>
<dbReference type="PRINTS" id="PR01840">
    <property type="entry name" value="TATCFAMILY"/>
</dbReference>
<keyword evidence="3 5" id="KW-1133">Transmembrane helix</keyword>
<keyword evidence="5" id="KW-0653">Protein transport</keyword>
<dbReference type="NCBIfam" id="TIGR00945">
    <property type="entry name" value="tatC"/>
    <property type="match status" value="1"/>
</dbReference>
<dbReference type="GO" id="GO:0033281">
    <property type="term" value="C:TAT protein transport complex"/>
    <property type="evidence" value="ECO:0007669"/>
    <property type="project" value="UniProtKB-UniRule"/>
</dbReference>
<dbReference type="PANTHER" id="PTHR30371">
    <property type="entry name" value="SEC-INDEPENDENT PROTEIN TRANSLOCASE PROTEIN TATC"/>
    <property type="match status" value="1"/>
</dbReference>
<dbReference type="AlphaFoldDB" id="A0A948TBQ6"/>
<sequence length="259" mass="29427">MTFWDHLEELRGVLFRIVGVVALFTIIGFCFKDQLFAVVLAPKESDFIFYRFLCRLSELLGMPGLCPGEFSSTLINTQLAGQFMMHAMVSIYAGLIVASPYVIYKLFHFISPALYENERKYSVRVVTSGYLLFIIGVLVNYFIIFPLTFRFLASYQVSLDVQNTIMLSSYIDTLMLLSLLMGIVFEIPVVCWFLAKIGVLHSSFMQKYRKHAYVVALIVAAVITPTSDIFTLLLVSVPIFVLYEASILIVRKVDKNVDD</sequence>
<comment type="caution">
    <text evidence="5">Lacks conserved residue(s) required for the propagation of feature annotation.</text>
</comment>
<comment type="similarity">
    <text evidence="5">Belongs to the TatC family.</text>
</comment>
<keyword evidence="5" id="KW-0813">Transport</keyword>
<evidence type="ECO:0000256" key="2">
    <source>
        <dbReference type="ARBA" id="ARBA00022692"/>
    </source>
</evidence>
<dbReference type="Proteomes" id="UP000783796">
    <property type="component" value="Unassembled WGS sequence"/>
</dbReference>
<evidence type="ECO:0000313" key="7">
    <source>
        <dbReference type="Proteomes" id="UP000783796"/>
    </source>
</evidence>
<keyword evidence="5" id="KW-1003">Cell membrane</keyword>
<accession>A0A948TBQ6</accession>
<evidence type="ECO:0000256" key="4">
    <source>
        <dbReference type="ARBA" id="ARBA00023136"/>
    </source>
</evidence>
<evidence type="ECO:0000256" key="5">
    <source>
        <dbReference type="HAMAP-Rule" id="MF_00902"/>
    </source>
</evidence>
<dbReference type="EMBL" id="JAHLFW010000058">
    <property type="protein sequence ID" value="MBU3837979.1"/>
    <property type="molecule type" value="Genomic_DNA"/>
</dbReference>
<gene>
    <name evidence="5 6" type="primary">tatC</name>
    <name evidence="6" type="ORF">H9777_06630</name>
</gene>
<dbReference type="InterPro" id="IPR002033">
    <property type="entry name" value="TatC"/>
</dbReference>
<dbReference type="PANTHER" id="PTHR30371:SF0">
    <property type="entry name" value="SEC-INDEPENDENT PROTEIN TRANSLOCASE PROTEIN TATC, CHLOROPLASTIC-RELATED"/>
    <property type="match status" value="1"/>
</dbReference>
<comment type="caution">
    <text evidence="6">The sequence shown here is derived from an EMBL/GenBank/DDBJ whole genome shotgun (WGS) entry which is preliminary data.</text>
</comment>
<keyword evidence="4 5" id="KW-0472">Membrane</keyword>
<comment type="subcellular location">
    <subcellularLocation>
        <location evidence="5">Cell membrane</location>
        <topology evidence="5">Multi-pass membrane protein</topology>
    </subcellularLocation>
    <subcellularLocation>
        <location evidence="1">Membrane</location>
        <topology evidence="1">Multi-pass membrane protein</topology>
    </subcellularLocation>
</comment>
<feature type="transmembrane region" description="Helical" evidence="5">
    <location>
        <begin position="215"/>
        <end position="243"/>
    </location>
</feature>
<feature type="transmembrane region" description="Helical" evidence="5">
    <location>
        <begin position="130"/>
        <end position="153"/>
    </location>
</feature>
<evidence type="ECO:0000256" key="1">
    <source>
        <dbReference type="ARBA" id="ARBA00004141"/>
    </source>
</evidence>
<comment type="subunit">
    <text evidence="5">Forms a complex with TatA.</text>
</comment>
<dbReference type="Pfam" id="PF00902">
    <property type="entry name" value="TatC"/>
    <property type="match status" value="1"/>
</dbReference>
<keyword evidence="2 5" id="KW-0812">Transmembrane</keyword>
<protein>
    <recommendedName>
        <fullName evidence="5">Sec-independent protein translocase protein TatC</fullName>
    </recommendedName>
</protein>
<keyword evidence="5" id="KW-0811">Translocation</keyword>